<dbReference type="Proteomes" id="UP001165060">
    <property type="component" value="Unassembled WGS sequence"/>
</dbReference>
<dbReference type="SUPFAM" id="SSF51182">
    <property type="entry name" value="RmlC-like cupins"/>
    <property type="match status" value="1"/>
</dbReference>
<reference evidence="3 4" key="1">
    <citation type="journal article" date="2023" name="Commun. Biol.">
        <title>Genome analysis of Parmales, the sister group of diatoms, reveals the evolutionary specialization of diatoms from phago-mixotrophs to photoautotrophs.</title>
        <authorList>
            <person name="Ban H."/>
            <person name="Sato S."/>
            <person name="Yoshikawa S."/>
            <person name="Yamada K."/>
            <person name="Nakamura Y."/>
            <person name="Ichinomiya M."/>
            <person name="Sato N."/>
            <person name="Blanc-Mathieu R."/>
            <person name="Endo H."/>
            <person name="Kuwata A."/>
            <person name="Ogata H."/>
        </authorList>
    </citation>
    <scope>NUCLEOTIDE SEQUENCE [LARGE SCALE GENOMIC DNA]</scope>
</reference>
<dbReference type="InterPro" id="IPR014710">
    <property type="entry name" value="RmlC-like_jellyroll"/>
</dbReference>
<protein>
    <recommendedName>
        <fullName evidence="2">(S)-ureidoglycine aminohydrolase cupin domain-containing protein</fullName>
    </recommendedName>
</protein>
<dbReference type="InterPro" id="IPR011051">
    <property type="entry name" value="RmlC_Cupin_sf"/>
</dbReference>
<organism evidence="3 4">
    <name type="scientific">Tetraparma gracilis</name>
    <dbReference type="NCBI Taxonomy" id="2962635"/>
    <lineage>
        <taxon>Eukaryota</taxon>
        <taxon>Sar</taxon>
        <taxon>Stramenopiles</taxon>
        <taxon>Ochrophyta</taxon>
        <taxon>Bolidophyceae</taxon>
        <taxon>Parmales</taxon>
        <taxon>Triparmaceae</taxon>
        <taxon>Tetraparma</taxon>
    </lineage>
</organism>
<feature type="domain" description="(S)-ureidoglycine aminohydrolase cupin" evidence="2">
    <location>
        <begin position="39"/>
        <end position="103"/>
    </location>
</feature>
<gene>
    <name evidence="3" type="ORF">TeGR_g9518</name>
</gene>
<comment type="caution">
    <text evidence="3">The sequence shown here is derived from an EMBL/GenBank/DDBJ whole genome shotgun (WGS) entry which is preliminary data.</text>
</comment>
<evidence type="ECO:0000259" key="2">
    <source>
        <dbReference type="Pfam" id="PF05899"/>
    </source>
</evidence>
<dbReference type="Pfam" id="PF05899">
    <property type="entry name" value="Cupin_3"/>
    <property type="match status" value="1"/>
</dbReference>
<dbReference type="InterPro" id="IPR008579">
    <property type="entry name" value="UGlyAH_Cupin_dom"/>
</dbReference>
<sequence length="179" mass="19383">MTSPTTATVSRATDEQKEAAADWDIWESATHAFDTPGAATGLGKFFFDYADNYEERVVVLEGSALLHPSAGGDAISLKAGDSVSFPQGFACTWEVLESMRKHYAYFDKEGTKTVANAIACDGEDCGVDCWEESYFLEEEGLDLCVSCYKKQGLTGGEYQREGTAAEVSPPSKKKQKTSA</sequence>
<evidence type="ECO:0000313" key="4">
    <source>
        <dbReference type="Proteomes" id="UP001165060"/>
    </source>
</evidence>
<name>A0ABQ6M594_9STRA</name>
<keyword evidence="4" id="KW-1185">Reference proteome</keyword>
<evidence type="ECO:0000256" key="1">
    <source>
        <dbReference type="SAM" id="MobiDB-lite"/>
    </source>
</evidence>
<evidence type="ECO:0000313" key="3">
    <source>
        <dbReference type="EMBL" id="GMI19679.1"/>
    </source>
</evidence>
<accession>A0ABQ6M594</accession>
<proteinExistence type="predicted"/>
<dbReference type="Gene3D" id="2.60.120.10">
    <property type="entry name" value="Jelly Rolls"/>
    <property type="match status" value="1"/>
</dbReference>
<feature type="region of interest" description="Disordered" evidence="1">
    <location>
        <begin position="159"/>
        <end position="179"/>
    </location>
</feature>
<dbReference type="EMBL" id="BRYB01005043">
    <property type="protein sequence ID" value="GMI19679.1"/>
    <property type="molecule type" value="Genomic_DNA"/>
</dbReference>